<proteinExistence type="predicted"/>
<evidence type="ECO:0000256" key="1">
    <source>
        <dbReference type="SAM" id="MobiDB-lite"/>
    </source>
</evidence>
<protein>
    <submittedName>
        <fullName evidence="2">Uncharacterized protein</fullName>
    </submittedName>
</protein>
<feature type="compositionally biased region" description="Basic and acidic residues" evidence="1">
    <location>
        <begin position="102"/>
        <end position="116"/>
    </location>
</feature>
<reference evidence="2" key="1">
    <citation type="submission" date="2021-06" db="EMBL/GenBank/DDBJ databases">
        <title>Parelaphostrongylus tenuis whole genome reference sequence.</title>
        <authorList>
            <person name="Garwood T.J."/>
            <person name="Larsen P.A."/>
            <person name="Fountain-Jones N.M."/>
            <person name="Garbe J.R."/>
            <person name="Macchietto M.G."/>
            <person name="Kania S.A."/>
            <person name="Gerhold R.W."/>
            <person name="Richards J.E."/>
            <person name="Wolf T.M."/>
        </authorList>
    </citation>
    <scope>NUCLEOTIDE SEQUENCE</scope>
    <source>
        <strain evidence="2">MNPRO001-30</strain>
        <tissue evidence="2">Meninges</tissue>
    </source>
</reference>
<feature type="region of interest" description="Disordered" evidence="1">
    <location>
        <begin position="1"/>
        <end position="128"/>
    </location>
</feature>
<dbReference type="Proteomes" id="UP001196413">
    <property type="component" value="Unassembled WGS sequence"/>
</dbReference>
<keyword evidence="3" id="KW-1185">Reference proteome</keyword>
<organism evidence="2 3">
    <name type="scientific">Parelaphostrongylus tenuis</name>
    <name type="common">Meningeal worm</name>
    <dbReference type="NCBI Taxonomy" id="148309"/>
    <lineage>
        <taxon>Eukaryota</taxon>
        <taxon>Metazoa</taxon>
        <taxon>Ecdysozoa</taxon>
        <taxon>Nematoda</taxon>
        <taxon>Chromadorea</taxon>
        <taxon>Rhabditida</taxon>
        <taxon>Rhabditina</taxon>
        <taxon>Rhabditomorpha</taxon>
        <taxon>Strongyloidea</taxon>
        <taxon>Metastrongylidae</taxon>
        <taxon>Parelaphostrongylus</taxon>
    </lineage>
</organism>
<feature type="compositionally biased region" description="Basic and acidic residues" evidence="1">
    <location>
        <begin position="44"/>
        <end position="55"/>
    </location>
</feature>
<dbReference type="AlphaFoldDB" id="A0AAD5N1V1"/>
<evidence type="ECO:0000313" key="2">
    <source>
        <dbReference type="EMBL" id="KAJ1355724.1"/>
    </source>
</evidence>
<dbReference type="EMBL" id="JAHQIW010002560">
    <property type="protein sequence ID" value="KAJ1355724.1"/>
    <property type="molecule type" value="Genomic_DNA"/>
</dbReference>
<evidence type="ECO:0000313" key="3">
    <source>
        <dbReference type="Proteomes" id="UP001196413"/>
    </source>
</evidence>
<accession>A0AAD5N1V1</accession>
<sequence>MASAKICTGKKHEPQSFSSLCDGSGRHLRHREDAVGLHQRKPRTRDMPHCCRDGRTSATSMLGGSGGSVRRRGKGPTSMPSSCEGSSPQQNLSEDVSGCEQKAQHGKENHIIDNSRKVQQSTGELRKQ</sequence>
<comment type="caution">
    <text evidence="2">The sequence shown here is derived from an EMBL/GenBank/DDBJ whole genome shotgun (WGS) entry which is preliminary data.</text>
</comment>
<gene>
    <name evidence="2" type="ORF">KIN20_013233</name>
</gene>
<feature type="compositionally biased region" description="Polar residues" evidence="1">
    <location>
        <begin position="78"/>
        <end position="94"/>
    </location>
</feature>
<feature type="compositionally biased region" description="Polar residues" evidence="1">
    <location>
        <begin position="117"/>
        <end position="128"/>
    </location>
</feature>
<name>A0AAD5N1V1_PARTN</name>